<organism evidence="2 3">
    <name type="scientific">Ichthyophthirius multifiliis</name>
    <name type="common">White spot disease agent</name>
    <name type="synonym">Ich</name>
    <dbReference type="NCBI Taxonomy" id="5932"/>
    <lineage>
        <taxon>Eukaryota</taxon>
        <taxon>Sar</taxon>
        <taxon>Alveolata</taxon>
        <taxon>Ciliophora</taxon>
        <taxon>Intramacronucleata</taxon>
        <taxon>Oligohymenophorea</taxon>
        <taxon>Hymenostomatida</taxon>
        <taxon>Ophryoglenina</taxon>
        <taxon>Ichthyophthirius</taxon>
    </lineage>
</organism>
<proteinExistence type="inferred from homology"/>
<evidence type="ECO:0000313" key="2">
    <source>
        <dbReference type="EMBL" id="EGR28812.1"/>
    </source>
</evidence>
<keyword evidence="3" id="KW-1185">Reference proteome</keyword>
<protein>
    <recommendedName>
        <fullName evidence="4">STOP protein</fullName>
    </recommendedName>
</protein>
<dbReference type="GO" id="GO:0008017">
    <property type="term" value="F:microtubule binding"/>
    <property type="evidence" value="ECO:0007669"/>
    <property type="project" value="InterPro"/>
</dbReference>
<dbReference type="OrthoDB" id="365640at2759"/>
<reference evidence="2 3" key="1">
    <citation type="submission" date="2011-07" db="EMBL/GenBank/DDBJ databases">
        <authorList>
            <person name="Coyne R."/>
            <person name="Brami D."/>
            <person name="Johnson J."/>
            <person name="Hostetler J."/>
            <person name="Hannick L."/>
            <person name="Clark T."/>
            <person name="Cassidy-Hanley D."/>
            <person name="Inman J."/>
        </authorList>
    </citation>
    <scope>NUCLEOTIDE SEQUENCE [LARGE SCALE GENOMIC DNA]</scope>
    <source>
        <strain evidence="2 3">G5</strain>
    </source>
</reference>
<dbReference type="Proteomes" id="UP000008983">
    <property type="component" value="Unassembled WGS sequence"/>
</dbReference>
<accession>G0R145</accession>
<dbReference type="GO" id="GO:0005856">
    <property type="term" value="C:cytoskeleton"/>
    <property type="evidence" value="ECO:0007669"/>
    <property type="project" value="TreeGrafter"/>
</dbReference>
<dbReference type="OMA" id="THGKQKQ"/>
<dbReference type="eggNOG" id="ENOG502SQJI">
    <property type="taxonomic scope" value="Eukaryota"/>
</dbReference>
<dbReference type="InterPro" id="IPR033336">
    <property type="entry name" value="SAXO1/2"/>
</dbReference>
<dbReference type="EMBL" id="GL984209">
    <property type="protein sequence ID" value="EGR28812.1"/>
    <property type="molecule type" value="Genomic_DNA"/>
</dbReference>
<dbReference type="InParanoid" id="G0R145"/>
<dbReference type="PANTHER" id="PTHR31516:SF17">
    <property type="entry name" value="STABILIZER OF AXONEMAL MICROTUBULES 2"/>
    <property type="match status" value="1"/>
</dbReference>
<sequence length="274" mass="32002">MKKSNNNLSQLDQYEMRREIMKQHMNKLLDNNEWYYQQVRGGLVCGFCLRPKRNLIPDYKKGGQSLYQKDFQPFKSNTRVPRVNGDLYNGFYSKQPMELSTINRSDYVPHPIEAQKQHKSKELQKFLPFSDISSYKNTFLDWGSNPVSLVKPPAHPTVIKELPFVGKTTYGDTFKGKPADNDNDRDKIIQMSKKGQFKNPISPDFPFLSQTTNLSTYLPQTVDYKKYNPNIIKGRQVPAFDGQYLTTHKKDYDDKMKDHEFCNKRNCIICGRLM</sequence>
<dbReference type="GeneID" id="14904921"/>
<evidence type="ECO:0000256" key="1">
    <source>
        <dbReference type="ARBA" id="ARBA00008738"/>
    </source>
</evidence>
<dbReference type="PANTHER" id="PTHR31516">
    <property type="entry name" value="STABILIZER OF AXONEMAL MICROTUBULES 2"/>
    <property type="match status" value="1"/>
</dbReference>
<gene>
    <name evidence="2" type="ORF">IMG5_168480</name>
</gene>
<evidence type="ECO:0000313" key="3">
    <source>
        <dbReference type="Proteomes" id="UP000008983"/>
    </source>
</evidence>
<dbReference type="RefSeq" id="XP_004030048.1">
    <property type="nucleotide sequence ID" value="XM_004030000.1"/>
</dbReference>
<name>G0R145_ICHMU</name>
<dbReference type="AlphaFoldDB" id="G0R145"/>
<evidence type="ECO:0008006" key="4">
    <source>
        <dbReference type="Google" id="ProtNLM"/>
    </source>
</evidence>
<comment type="similarity">
    <text evidence="1">Belongs to the FAM154 family.</text>
</comment>